<dbReference type="InterPro" id="IPR011060">
    <property type="entry name" value="RibuloseP-bd_barrel"/>
</dbReference>
<reference evidence="3 4" key="1">
    <citation type="journal article" date="2016" name="Nat. Commun.">
        <title>Thousands of microbial genomes shed light on interconnected biogeochemical processes in an aquifer system.</title>
        <authorList>
            <person name="Anantharaman K."/>
            <person name="Brown C.T."/>
            <person name="Hug L.A."/>
            <person name="Sharon I."/>
            <person name="Castelle C.J."/>
            <person name="Probst A.J."/>
            <person name="Thomas B.C."/>
            <person name="Singh A."/>
            <person name="Wilkins M.J."/>
            <person name="Karaoz U."/>
            <person name="Brodie E.L."/>
            <person name="Williams K.H."/>
            <person name="Hubbard S.S."/>
            <person name="Banfield J.F."/>
        </authorList>
    </citation>
    <scope>NUCLEOTIDE SEQUENCE [LARGE SCALE GENOMIC DNA]</scope>
</reference>
<proteinExistence type="predicted"/>
<dbReference type="EMBL" id="MHWA01000020">
    <property type="protein sequence ID" value="OHB01127.1"/>
    <property type="molecule type" value="Genomic_DNA"/>
</dbReference>
<dbReference type="Proteomes" id="UP000178404">
    <property type="component" value="Unassembled WGS sequence"/>
</dbReference>
<gene>
    <name evidence="3" type="ORF">A3A90_02685</name>
</gene>
<evidence type="ECO:0000256" key="1">
    <source>
        <dbReference type="ARBA" id="ARBA00022723"/>
    </source>
</evidence>
<evidence type="ECO:0008006" key="5">
    <source>
        <dbReference type="Google" id="ProtNLM"/>
    </source>
</evidence>
<name>A0A1G2TV16_9BACT</name>
<dbReference type="Pfam" id="PF00834">
    <property type="entry name" value="Ribul_P_3_epim"/>
    <property type="match status" value="1"/>
</dbReference>
<keyword evidence="1" id="KW-0479">Metal-binding</keyword>
<comment type="caution">
    <text evidence="3">The sequence shown here is derived from an EMBL/GenBank/DDBJ whole genome shotgun (WGS) entry which is preliminary data.</text>
</comment>
<organism evidence="3 4">
    <name type="scientific">Candidatus Zambryskibacteria bacterium RIFCSPLOWO2_01_FULL_35_19</name>
    <dbReference type="NCBI Taxonomy" id="1802757"/>
    <lineage>
        <taxon>Bacteria</taxon>
        <taxon>Candidatus Zambryskiibacteriota</taxon>
    </lineage>
</organism>
<dbReference type="SUPFAM" id="SSF51366">
    <property type="entry name" value="Ribulose-phoshate binding barrel"/>
    <property type="match status" value="1"/>
</dbReference>
<dbReference type="InterPro" id="IPR013785">
    <property type="entry name" value="Aldolase_TIM"/>
</dbReference>
<dbReference type="GO" id="GO:0016857">
    <property type="term" value="F:racemase and epimerase activity, acting on carbohydrates and derivatives"/>
    <property type="evidence" value="ECO:0007669"/>
    <property type="project" value="InterPro"/>
</dbReference>
<dbReference type="GO" id="GO:0046872">
    <property type="term" value="F:metal ion binding"/>
    <property type="evidence" value="ECO:0007669"/>
    <property type="project" value="UniProtKB-KW"/>
</dbReference>
<evidence type="ECO:0000256" key="2">
    <source>
        <dbReference type="ARBA" id="ARBA00023235"/>
    </source>
</evidence>
<dbReference type="Gene3D" id="3.20.20.70">
    <property type="entry name" value="Aldolase class I"/>
    <property type="match status" value="1"/>
</dbReference>
<sequence length="223" mass="25039">MLEIIPSIIPQNLNIVRDRLGKILGSVKKVQIDIVDGIYAPTKTWPFNNNQFEEIQKIAGGREKFPYINDFILEIDMLVLHPIEYLSDFISLGAKSFIIHIDSTDHIKECLENIKEAGAKVGLGIKPSGDISLLESFLPEADFVQFMGNDKVGYSGVDLDKYVLEKIKNFHKRHPSVEIQIDIGVTEETIPKFKEAGVTSFISGSSIFNTNNPKEAIMNLQNF</sequence>
<keyword evidence="2" id="KW-0413">Isomerase</keyword>
<dbReference type="GO" id="GO:0005975">
    <property type="term" value="P:carbohydrate metabolic process"/>
    <property type="evidence" value="ECO:0007669"/>
    <property type="project" value="InterPro"/>
</dbReference>
<accession>A0A1G2TV16</accession>
<dbReference type="PANTHER" id="PTHR11749">
    <property type="entry name" value="RIBULOSE-5-PHOSPHATE-3-EPIMERASE"/>
    <property type="match status" value="1"/>
</dbReference>
<dbReference type="AlphaFoldDB" id="A0A1G2TV16"/>
<evidence type="ECO:0000313" key="4">
    <source>
        <dbReference type="Proteomes" id="UP000178404"/>
    </source>
</evidence>
<dbReference type="InterPro" id="IPR000056">
    <property type="entry name" value="Ribul_P_3_epim-like"/>
</dbReference>
<evidence type="ECO:0000313" key="3">
    <source>
        <dbReference type="EMBL" id="OHB01127.1"/>
    </source>
</evidence>
<protein>
    <recommendedName>
        <fullName evidence="5">Ribulose-phosphate 3-epimerase</fullName>
    </recommendedName>
</protein>